<evidence type="ECO:0000313" key="3">
    <source>
        <dbReference type="Proteomes" id="UP000823388"/>
    </source>
</evidence>
<keyword evidence="1" id="KW-0472">Membrane</keyword>
<proteinExistence type="predicted"/>
<evidence type="ECO:0000256" key="1">
    <source>
        <dbReference type="SAM" id="Phobius"/>
    </source>
</evidence>
<organism evidence="2 3">
    <name type="scientific">Panicum virgatum</name>
    <name type="common">Blackwell switchgrass</name>
    <dbReference type="NCBI Taxonomy" id="38727"/>
    <lineage>
        <taxon>Eukaryota</taxon>
        <taxon>Viridiplantae</taxon>
        <taxon>Streptophyta</taxon>
        <taxon>Embryophyta</taxon>
        <taxon>Tracheophyta</taxon>
        <taxon>Spermatophyta</taxon>
        <taxon>Magnoliopsida</taxon>
        <taxon>Liliopsida</taxon>
        <taxon>Poales</taxon>
        <taxon>Poaceae</taxon>
        <taxon>PACMAD clade</taxon>
        <taxon>Panicoideae</taxon>
        <taxon>Panicodae</taxon>
        <taxon>Paniceae</taxon>
        <taxon>Panicinae</taxon>
        <taxon>Panicum</taxon>
        <taxon>Panicum sect. Hiantes</taxon>
    </lineage>
</organism>
<reference evidence="2 3" key="1">
    <citation type="submission" date="2020-05" db="EMBL/GenBank/DDBJ databases">
        <title>WGS assembly of Panicum virgatum.</title>
        <authorList>
            <person name="Lovell J.T."/>
            <person name="Jenkins J."/>
            <person name="Shu S."/>
            <person name="Juenger T.E."/>
            <person name="Schmutz J."/>
        </authorList>
    </citation>
    <scope>NUCLEOTIDE SEQUENCE [LARGE SCALE GENOMIC DNA]</scope>
    <source>
        <strain evidence="3">cv. AP13</strain>
    </source>
</reference>
<dbReference type="Proteomes" id="UP000823388">
    <property type="component" value="Chromosome 7N"/>
</dbReference>
<dbReference type="EMBL" id="CM029050">
    <property type="protein sequence ID" value="KAG2565931.1"/>
    <property type="molecule type" value="Genomic_DNA"/>
</dbReference>
<keyword evidence="3" id="KW-1185">Reference proteome</keyword>
<evidence type="ECO:0000313" key="2">
    <source>
        <dbReference type="EMBL" id="KAG2565931.1"/>
    </source>
</evidence>
<gene>
    <name evidence="2" type="ORF">PVAP13_7NG128402</name>
</gene>
<feature type="transmembrane region" description="Helical" evidence="1">
    <location>
        <begin position="64"/>
        <end position="86"/>
    </location>
</feature>
<keyword evidence="1" id="KW-0812">Transmembrane</keyword>
<sequence>MVDDATGLPLILCPKCKDLRLVASMCKWTKNRGCRFFKCPRNNDWVSGSVNFIMKCDNFVHRQFTSMFCTVFVLVVVGLCIVWKALK</sequence>
<keyword evidence="1" id="KW-1133">Transmembrane helix</keyword>
<name>A0A8T0PU24_PANVG</name>
<protein>
    <submittedName>
        <fullName evidence="2">Uncharacterized protein</fullName>
    </submittedName>
</protein>
<dbReference type="AlphaFoldDB" id="A0A8T0PU24"/>
<comment type="caution">
    <text evidence="2">The sequence shown here is derived from an EMBL/GenBank/DDBJ whole genome shotgun (WGS) entry which is preliminary data.</text>
</comment>
<accession>A0A8T0PU24</accession>